<comment type="caution">
    <text evidence="1">The sequence shown here is derived from an EMBL/GenBank/DDBJ whole genome shotgun (WGS) entry which is preliminary data.</text>
</comment>
<gene>
    <name evidence="1" type="ORF">HMPREF0758_3177</name>
</gene>
<organism evidence="1 2">
    <name type="scientific">Serratia odorifera DSM 4582</name>
    <dbReference type="NCBI Taxonomy" id="667129"/>
    <lineage>
        <taxon>Bacteria</taxon>
        <taxon>Pseudomonadati</taxon>
        <taxon>Pseudomonadota</taxon>
        <taxon>Gammaproteobacteria</taxon>
        <taxon>Enterobacterales</taxon>
        <taxon>Yersiniaceae</taxon>
        <taxon>Serratia</taxon>
    </lineage>
</organism>
<dbReference type="AlphaFoldDB" id="D4E4S7"/>
<protein>
    <submittedName>
        <fullName evidence="1">Uncharacterized protein</fullName>
    </submittedName>
</protein>
<sequence length="45" mass="5087">MQRHQGWANRRCWQRTPPTAVANDICWHIAVGFRRVGGIGVLTLG</sequence>
<proteinExistence type="predicted"/>
<dbReference type="EMBL" id="ADBY01000049">
    <property type="protein sequence ID" value="EFE95123.1"/>
    <property type="molecule type" value="Genomic_DNA"/>
</dbReference>
<accession>D4E4S7</accession>
<dbReference type="STRING" id="667129.HMPREF0758_3177"/>
<evidence type="ECO:0000313" key="1">
    <source>
        <dbReference type="EMBL" id="EFE95123.1"/>
    </source>
</evidence>
<name>D4E4S7_SEROD</name>
<reference evidence="1 2" key="1">
    <citation type="submission" date="2010-01" db="EMBL/GenBank/DDBJ databases">
        <authorList>
            <person name="Muzny D."/>
            <person name="Qin X."/>
            <person name="Deng J."/>
            <person name="Jiang H."/>
            <person name="Liu Y."/>
            <person name="Qu J."/>
            <person name="Song X.-Z."/>
            <person name="Zhang L."/>
            <person name="Thornton R."/>
            <person name="Coyle M."/>
            <person name="Francisco L."/>
            <person name="Jackson L."/>
            <person name="Javaid M."/>
            <person name="Korchina V."/>
            <person name="Kovar C."/>
            <person name="Mata R."/>
            <person name="Mathew T."/>
            <person name="Ngo R."/>
            <person name="Nguyen L."/>
            <person name="Nguyen N."/>
            <person name="Okwuonu G."/>
            <person name="Ongeri F."/>
            <person name="Pham C."/>
            <person name="Simmons D."/>
            <person name="Wilczek-Boney K."/>
            <person name="Hale W."/>
            <person name="Jakkamsetti A."/>
            <person name="Pham P."/>
            <person name="Ruth R."/>
            <person name="San Lucas F."/>
            <person name="Warren J."/>
            <person name="Zhang J."/>
            <person name="Zhao Z."/>
            <person name="Zhou C."/>
            <person name="Zhu D."/>
            <person name="Lee S."/>
            <person name="Bess C."/>
            <person name="Blankenburg K."/>
            <person name="Forbes L."/>
            <person name="Fu Q."/>
            <person name="Gubbala S."/>
            <person name="Hirani K."/>
            <person name="Jayaseelan J.C."/>
            <person name="Lara F."/>
            <person name="Munidasa M."/>
            <person name="Palculict T."/>
            <person name="Patil S."/>
            <person name="Pu L.-L."/>
            <person name="Saada N."/>
            <person name="Tang L."/>
            <person name="Weissenberger G."/>
            <person name="Zhu Y."/>
            <person name="Hemphill L."/>
            <person name="Shang Y."/>
            <person name="Youmans B."/>
            <person name="Ayvaz T."/>
            <person name="Ross M."/>
            <person name="Santibanez J."/>
            <person name="Aqrawi P."/>
            <person name="Gross S."/>
            <person name="Joshi V."/>
            <person name="Fowler G."/>
            <person name="Nazareth L."/>
            <person name="Reid J."/>
            <person name="Worley K."/>
            <person name="Petrosino J."/>
            <person name="Highlander S."/>
            <person name="Gibbs R."/>
        </authorList>
    </citation>
    <scope>NUCLEOTIDE SEQUENCE [LARGE SCALE GENOMIC DNA]</scope>
    <source>
        <strain evidence="1 2">DSM 4582</strain>
    </source>
</reference>
<evidence type="ECO:0000313" key="2">
    <source>
        <dbReference type="Proteomes" id="UP000005723"/>
    </source>
</evidence>
<dbReference type="Proteomes" id="UP000005723">
    <property type="component" value="Unassembled WGS sequence"/>
</dbReference>
<dbReference type="HOGENOM" id="CLU_3205192_0_0_6"/>
<keyword evidence="2" id="KW-1185">Reference proteome</keyword>